<dbReference type="Proteomes" id="UP000095553">
    <property type="component" value="Unassembled WGS sequence"/>
</dbReference>
<evidence type="ECO:0000313" key="2">
    <source>
        <dbReference type="EMBL" id="CUM77129.1"/>
    </source>
</evidence>
<dbReference type="AlphaFoldDB" id="A0A173RHK3"/>
<proteinExistence type="predicted"/>
<evidence type="ECO:0000313" key="3">
    <source>
        <dbReference type="Proteomes" id="UP000095553"/>
    </source>
</evidence>
<gene>
    <name evidence="2" type="ORF">ERS852571_00502</name>
</gene>
<dbReference type="Pfam" id="PF08011">
    <property type="entry name" value="PDDEXK_9"/>
    <property type="match status" value="1"/>
</dbReference>
<dbReference type="EMBL" id="CYXY01000002">
    <property type="protein sequence ID" value="CUM77129.1"/>
    <property type="molecule type" value="Genomic_DNA"/>
</dbReference>
<accession>A0A173RHK3</accession>
<name>A0A173RHK3_ANAHA</name>
<dbReference type="PANTHER" id="PTHR34825">
    <property type="entry name" value="CONSERVED PROTEIN, WITH A WEAK D-GALACTARATE DEHYDRATASE/ALTRONATE HYDROLASE DOMAIN"/>
    <property type="match status" value="1"/>
</dbReference>
<organism evidence="2 3">
    <name type="scientific">Anaerostipes hadrus</name>
    <dbReference type="NCBI Taxonomy" id="649756"/>
    <lineage>
        <taxon>Bacteria</taxon>
        <taxon>Bacillati</taxon>
        <taxon>Bacillota</taxon>
        <taxon>Clostridia</taxon>
        <taxon>Lachnospirales</taxon>
        <taxon>Lachnospiraceae</taxon>
        <taxon>Anaerostipes</taxon>
    </lineage>
</organism>
<evidence type="ECO:0000259" key="1">
    <source>
        <dbReference type="Pfam" id="PF09820"/>
    </source>
</evidence>
<reference evidence="2 3" key="1">
    <citation type="submission" date="2015-09" db="EMBL/GenBank/DDBJ databases">
        <authorList>
            <consortium name="Pathogen Informatics"/>
        </authorList>
    </citation>
    <scope>NUCLEOTIDE SEQUENCE [LARGE SCALE GENOMIC DNA]</scope>
    <source>
        <strain evidence="2 3">2789STDY5834959</strain>
    </source>
</reference>
<sequence>MQKRLPIGIENFEDMINEDYYYIDKTGLIKQLIAEKGLVNLFTRPRRFGKSLNMSMLRYFFEIGNDPKIFEGLEISKEKELCDQYMGKFPVISISLKGAKAGDYQTAKHMMKYIVGGEARRIYQRMSEDQLNETHKEEMKRLMEYEMEDTTLMAALWNLSLILKEYYGKKVIILIDEYDVPLDKAFENGYYNEMIILIRNMLEQALKTNDNLYMAVLTGCLRIARESIFTGLNNFNIFSITDQYFDEYFGFTDKEVKEMLKYYGAPEAFDETKKWYDGYRFGNEDIYCPWDVINHCKALKVDKEAIPQPYWINTSGNYIIKRFIEKANQQTRREIEQLIEGKAINKEIRLELTYNELDNTIENLWSVLFATGYLTQQGKPQGRTYSLTIPNESIRQIFIEQIQEWFKETTRKDENQLKDFCKAFEEGDAQAIEQQFTQYLIKTISIRDTFTSKKENFYHGVLLGLLSYDPDWYITSNTESGDGYSDIMIEVEHKQMGIVIEIKYAENVKALDQACEKALKQIKEKHYDQKLEEEGYETILNYGIACYKKRCKVLLQEKK</sequence>
<dbReference type="PANTHER" id="PTHR34825:SF1">
    <property type="entry name" value="AAA-ATPASE-LIKE DOMAIN-CONTAINING PROTEIN"/>
    <property type="match status" value="1"/>
</dbReference>
<dbReference type="RefSeq" id="WP_055072326.1">
    <property type="nucleotide sequence ID" value="NZ_CYXY01000002.1"/>
</dbReference>
<dbReference type="InterPro" id="IPR018631">
    <property type="entry name" value="AAA-ATPase-like_dom"/>
</dbReference>
<dbReference type="InterPro" id="IPR012547">
    <property type="entry name" value="PDDEXK_9"/>
</dbReference>
<protein>
    <submittedName>
        <fullName evidence="2">Predicted AAA-ATPase</fullName>
    </submittedName>
</protein>
<dbReference type="Pfam" id="PF09820">
    <property type="entry name" value="AAA-ATPase_like"/>
    <property type="match status" value="1"/>
</dbReference>
<feature type="domain" description="AAA-ATPase-like" evidence="1">
    <location>
        <begin position="6"/>
        <end position="229"/>
    </location>
</feature>